<evidence type="ECO:0000259" key="2">
    <source>
        <dbReference type="Pfam" id="PF00171"/>
    </source>
</evidence>
<dbReference type="RefSeq" id="WP_054964294.1">
    <property type="nucleotide sequence ID" value="NZ_LJCQ01000269.1"/>
</dbReference>
<dbReference type="InterPro" id="IPR015590">
    <property type="entry name" value="Aldehyde_DH_dom"/>
</dbReference>
<dbReference type="Pfam" id="PF00171">
    <property type="entry name" value="Aldedh"/>
    <property type="match status" value="1"/>
</dbReference>
<dbReference type="Proteomes" id="UP000050515">
    <property type="component" value="Unassembled WGS sequence"/>
</dbReference>
<organism evidence="3 4">
    <name type="scientific">Acidiplasma aeolicum</name>
    <dbReference type="NCBI Taxonomy" id="507754"/>
    <lineage>
        <taxon>Archaea</taxon>
        <taxon>Methanobacteriati</taxon>
        <taxon>Thermoplasmatota</taxon>
        <taxon>Thermoplasmata</taxon>
        <taxon>Thermoplasmatales</taxon>
        <taxon>Ferroplasmaceae</taxon>
        <taxon>Acidiplasma</taxon>
    </lineage>
</organism>
<accession>A0A0P9D1S0</accession>
<dbReference type="InterPro" id="IPR016161">
    <property type="entry name" value="Ald_DH/histidinol_DH"/>
</dbReference>
<evidence type="ECO:0000256" key="1">
    <source>
        <dbReference type="ARBA" id="ARBA00023002"/>
    </source>
</evidence>
<comment type="caution">
    <text evidence="3">The sequence shown here is derived from an EMBL/GenBank/DDBJ whole genome shotgun (WGS) entry which is preliminary data.</text>
</comment>
<evidence type="ECO:0000313" key="3">
    <source>
        <dbReference type="EMBL" id="KPV46305.1"/>
    </source>
</evidence>
<gene>
    <name evidence="3" type="ORF">SE19_06115</name>
</gene>
<proteinExistence type="predicted"/>
<dbReference type="InterPro" id="IPR016162">
    <property type="entry name" value="Ald_DH_N"/>
</dbReference>
<dbReference type="Gene3D" id="3.40.605.10">
    <property type="entry name" value="Aldehyde Dehydrogenase, Chain A, domain 1"/>
    <property type="match status" value="1"/>
</dbReference>
<evidence type="ECO:0000313" key="4">
    <source>
        <dbReference type="Proteomes" id="UP000050515"/>
    </source>
</evidence>
<dbReference type="PANTHER" id="PTHR43217">
    <property type="entry name" value="SUCCINATE SEMIALDEHYDE DEHYDROGENASE [NAD(P)+] SAD"/>
    <property type="match status" value="1"/>
</dbReference>
<dbReference type="EMBL" id="LJCQ01000269">
    <property type="protein sequence ID" value="KPV46305.1"/>
    <property type="molecule type" value="Genomic_DNA"/>
</dbReference>
<feature type="domain" description="Aldehyde dehydrogenase" evidence="2">
    <location>
        <begin position="3"/>
        <end position="434"/>
    </location>
</feature>
<dbReference type="SUPFAM" id="SSF53720">
    <property type="entry name" value="ALDH-like"/>
    <property type="match status" value="1"/>
</dbReference>
<dbReference type="PATRIC" id="fig|507754.4.peg.1236"/>
<dbReference type="InterPro" id="IPR016160">
    <property type="entry name" value="Ald_DH_CS_CYS"/>
</dbReference>
<name>A0A0P9D1S0_9ARCH</name>
<sequence length="437" mass="49084">MEIATYNPYNNEVLGKYKVMELDEIKKIISNLNNNQKKWRENIDYRIDKIKESRGNFEKNMNDLAKLMSSEMGKPISQSIAEVKKTLWLFDYYIENAKNFLANEYVKTEAKKSYIRFDPLGTILIIMPWNFPLWQVARAAIPALLAGNSVLLKHASIVSGTSLKIEELFNLDVFRSVITTGEIIDQAIQYSDGVSFTGSTAAGSKIASEAAKHIKKFVMELGGSDPYIVIDSSNLENAIKNSVFARLQNNGQSCIASKRFIIKDDIYNEFYEGMLNEFEKVRTGDQLDENTYVGPLSSEAQKNIILKQVNELKSYGEVIETGKNEGNLIKPMIVKLNKDYGEEVFGPVAMIKSFKTIDEAIKLANDTPYGLGSSIWGDENEAEKMVPYMDAGTVSINKIVASDPRLPFGGTKKSGIGRELSRYGILEFTNIKTVWIN</sequence>
<keyword evidence="1" id="KW-0560">Oxidoreductase</keyword>
<dbReference type="AlphaFoldDB" id="A0A0P9D1S0"/>
<dbReference type="PANTHER" id="PTHR43217:SF1">
    <property type="entry name" value="SUCCINATE SEMIALDEHYDE DEHYDROGENASE [NAD(P)+] SAD"/>
    <property type="match status" value="1"/>
</dbReference>
<reference evidence="3 4" key="1">
    <citation type="submission" date="2015-09" db="EMBL/GenBank/DDBJ databases">
        <title>Draft genome sequence of Acidiplasma aeolicum DSM 18409.</title>
        <authorList>
            <person name="Hemp J."/>
        </authorList>
    </citation>
    <scope>NUCLEOTIDE SEQUENCE [LARGE SCALE GENOMIC DNA]</scope>
    <source>
        <strain evidence="3 4">V</strain>
    </source>
</reference>
<protein>
    <submittedName>
        <fullName evidence="3">Aldehyde dehydrogenase</fullName>
    </submittedName>
</protein>
<dbReference type="InterPro" id="IPR047110">
    <property type="entry name" value="GABD/Sad-like"/>
</dbReference>
<dbReference type="GO" id="GO:0004777">
    <property type="term" value="F:succinate-semialdehyde dehydrogenase (NAD+) activity"/>
    <property type="evidence" value="ECO:0007669"/>
    <property type="project" value="TreeGrafter"/>
</dbReference>
<dbReference type="InterPro" id="IPR016163">
    <property type="entry name" value="Ald_DH_C"/>
</dbReference>
<dbReference type="PROSITE" id="PS00070">
    <property type="entry name" value="ALDEHYDE_DEHYDR_CYS"/>
    <property type="match status" value="1"/>
</dbReference>
<dbReference type="Gene3D" id="3.40.309.10">
    <property type="entry name" value="Aldehyde Dehydrogenase, Chain A, domain 2"/>
    <property type="match status" value="1"/>
</dbReference>